<gene>
    <name evidence="2" type="ORF">L1857_21165</name>
</gene>
<evidence type="ECO:0000313" key="2">
    <source>
        <dbReference type="EMBL" id="UQS25145.1"/>
    </source>
</evidence>
<name>A0ABY4NYI3_9PSEU</name>
<organism evidence="2 3">
    <name type="scientific">Amycolatopsis thermalba</name>
    <dbReference type="NCBI Taxonomy" id="944492"/>
    <lineage>
        <taxon>Bacteria</taxon>
        <taxon>Bacillati</taxon>
        <taxon>Actinomycetota</taxon>
        <taxon>Actinomycetes</taxon>
        <taxon>Pseudonocardiales</taxon>
        <taxon>Pseudonocardiaceae</taxon>
        <taxon>Amycolatopsis</taxon>
    </lineage>
</organism>
<protein>
    <submittedName>
        <fullName evidence="2">VOC family protein</fullName>
    </submittedName>
</protein>
<keyword evidence="3" id="KW-1185">Reference proteome</keyword>
<feature type="domain" description="VOC" evidence="1">
    <location>
        <begin position="1"/>
        <end position="108"/>
    </location>
</feature>
<dbReference type="CDD" id="cd06587">
    <property type="entry name" value="VOC"/>
    <property type="match status" value="1"/>
</dbReference>
<dbReference type="EMBL" id="CP091196">
    <property type="protein sequence ID" value="UQS25145.1"/>
    <property type="molecule type" value="Genomic_DNA"/>
</dbReference>
<evidence type="ECO:0000313" key="3">
    <source>
        <dbReference type="Proteomes" id="UP000830158"/>
    </source>
</evidence>
<dbReference type="Proteomes" id="UP000830158">
    <property type="component" value="Chromosome"/>
</dbReference>
<dbReference type="InterPro" id="IPR004360">
    <property type="entry name" value="Glyas_Fos-R_dOase_dom"/>
</dbReference>
<reference evidence="2" key="1">
    <citation type="submission" date="2022-01" db="EMBL/GenBank/DDBJ databases">
        <title>PSI-footprinting approach for the identification of protein synthesis inhibitor producers.</title>
        <authorList>
            <person name="Handel F."/>
            <person name="Kulik A."/>
            <person name="Wex K.W."/>
            <person name="Berscheid A."/>
            <person name="Saur J.S."/>
            <person name="Winkler A."/>
            <person name="Wibberg D."/>
            <person name="Kalinowski J."/>
            <person name="Broetz-Oesterhelt H."/>
            <person name="Mast Y."/>
        </authorList>
    </citation>
    <scope>NUCLEOTIDE SEQUENCE</scope>
    <source>
        <strain evidence="2">KNN 49.3e</strain>
    </source>
</reference>
<sequence length="111" mass="12361">MDLFAGIPVSDYAAAREWYERLLGPITFEPNDVEAVWELAEHRYVYIEHRPGHAGHAQHTIFVDDLDAVVAGIAERGLEPAQREIYDNGVRKITFRDPDGNEIGFGGAPVA</sequence>
<dbReference type="SUPFAM" id="SSF54593">
    <property type="entry name" value="Glyoxalase/Bleomycin resistance protein/Dihydroxybiphenyl dioxygenase"/>
    <property type="match status" value="1"/>
</dbReference>
<proteinExistence type="predicted"/>
<dbReference type="Gene3D" id="3.10.180.10">
    <property type="entry name" value="2,3-Dihydroxybiphenyl 1,2-Dioxygenase, domain 1"/>
    <property type="match status" value="1"/>
</dbReference>
<accession>A0ABY4NYI3</accession>
<dbReference type="PROSITE" id="PS51819">
    <property type="entry name" value="VOC"/>
    <property type="match status" value="1"/>
</dbReference>
<dbReference type="InterPro" id="IPR029068">
    <property type="entry name" value="Glyas_Bleomycin-R_OHBP_Dase"/>
</dbReference>
<evidence type="ECO:0000259" key="1">
    <source>
        <dbReference type="PROSITE" id="PS51819"/>
    </source>
</evidence>
<dbReference type="InterPro" id="IPR037523">
    <property type="entry name" value="VOC_core"/>
</dbReference>
<dbReference type="RefSeq" id="WP_094002769.1">
    <property type="nucleotide sequence ID" value="NZ_CP091196.1"/>
</dbReference>
<dbReference type="Pfam" id="PF00903">
    <property type="entry name" value="Glyoxalase"/>
    <property type="match status" value="1"/>
</dbReference>